<evidence type="ECO:0000256" key="2">
    <source>
        <dbReference type="ARBA" id="ARBA00022679"/>
    </source>
</evidence>
<dbReference type="InterPro" id="IPR016461">
    <property type="entry name" value="COMT-like"/>
</dbReference>
<reference evidence="7" key="1">
    <citation type="submission" date="2015-02" db="EMBL/GenBank/DDBJ databases">
        <title>A transcriptome of Wollemia nobilis - a relic of Gondwana.</title>
        <authorList>
            <person name="Chia J.Y."/>
            <person name="Leong Y.S."/>
            <person name="Abdul Karim S."/>
            <person name="Wan Azmi N."/>
            <person name="Hercus R."/>
            <person name="Croft L."/>
        </authorList>
    </citation>
    <scope>NUCLEOTIDE SEQUENCE</scope>
    <source>
        <strain evidence="7">MaeBrown</strain>
        <tissue evidence="7">Leaf</tissue>
    </source>
</reference>
<evidence type="ECO:0000256" key="1">
    <source>
        <dbReference type="ARBA" id="ARBA00022603"/>
    </source>
</evidence>
<organism evidence="7">
    <name type="scientific">Wollemia nobilis</name>
    <dbReference type="NCBI Taxonomy" id="56998"/>
    <lineage>
        <taxon>Eukaryota</taxon>
        <taxon>Viridiplantae</taxon>
        <taxon>Streptophyta</taxon>
        <taxon>Embryophyta</taxon>
        <taxon>Tracheophyta</taxon>
        <taxon>Spermatophyta</taxon>
        <taxon>Pinopsida</taxon>
        <taxon>Pinidae</taxon>
        <taxon>Conifers II</taxon>
        <taxon>Araucariales</taxon>
        <taxon>Araucariaceae</taxon>
        <taxon>Wollemia</taxon>
    </lineage>
</organism>
<dbReference type="SUPFAM" id="SSF46785">
    <property type="entry name" value="Winged helix' DNA-binding domain"/>
    <property type="match status" value="1"/>
</dbReference>
<dbReference type="Pfam" id="PF00891">
    <property type="entry name" value="Methyltransf_2"/>
    <property type="match status" value="1"/>
</dbReference>
<accession>A0A0C9RKL3</accession>
<dbReference type="GO" id="GO:0008171">
    <property type="term" value="F:O-methyltransferase activity"/>
    <property type="evidence" value="ECO:0007669"/>
    <property type="project" value="InterPro"/>
</dbReference>
<feature type="domain" description="O-methyltransferase dimerisation" evidence="6">
    <location>
        <begin position="17"/>
        <end position="102"/>
    </location>
</feature>
<dbReference type="AlphaFoldDB" id="A0A0C9RKL3"/>
<dbReference type="Gene3D" id="1.10.10.10">
    <property type="entry name" value="Winged helix-like DNA-binding domain superfamily/Winged helix DNA-binding domain"/>
    <property type="match status" value="1"/>
</dbReference>
<keyword evidence="2" id="KW-0808">Transferase</keyword>
<dbReference type="Gene3D" id="3.40.50.150">
    <property type="entry name" value="Vaccinia Virus protein VP39"/>
    <property type="match status" value="1"/>
</dbReference>
<dbReference type="Pfam" id="PF08100">
    <property type="entry name" value="Dimerisation"/>
    <property type="match status" value="1"/>
</dbReference>
<evidence type="ECO:0000259" key="6">
    <source>
        <dbReference type="Pfam" id="PF08100"/>
    </source>
</evidence>
<evidence type="ECO:0000313" key="7">
    <source>
        <dbReference type="EMBL" id="JAG87091.1"/>
    </source>
</evidence>
<dbReference type="GO" id="GO:0046983">
    <property type="term" value="F:protein dimerization activity"/>
    <property type="evidence" value="ECO:0007669"/>
    <property type="project" value="InterPro"/>
</dbReference>
<dbReference type="InterPro" id="IPR001077">
    <property type="entry name" value="COMT_C"/>
</dbReference>
<proteinExistence type="predicted"/>
<dbReference type="InterPro" id="IPR029063">
    <property type="entry name" value="SAM-dependent_MTases_sf"/>
</dbReference>
<evidence type="ECO:0000256" key="3">
    <source>
        <dbReference type="ARBA" id="ARBA00022691"/>
    </source>
</evidence>
<name>A0A0C9RKL3_9CONI</name>
<dbReference type="PANTHER" id="PTHR11746">
    <property type="entry name" value="O-METHYLTRANSFERASE"/>
    <property type="match status" value="1"/>
</dbReference>
<dbReference type="InterPro" id="IPR036390">
    <property type="entry name" value="WH_DNA-bd_sf"/>
</dbReference>
<keyword evidence="1" id="KW-0489">Methyltransferase</keyword>
<sequence length="353" mass="37592">MAVSNACQENEAMQALMDLASLCTVPMAARAAILLNIPKILSDAGGPLTAKQIADRIPGTATSEAKLDRLLRALATYKLFDVTGSNPRAYGLNAVSNLLLKDCNELGVSLDCIILLSTGTSHLETMQHLHETILDDAVVPFEKLHGQPAFQYFAQNSSVGELSLSTISNVGAAMMKLVLKSYDGFKDVKLLVDVGGGQGTDCSLIMAAHPHISAINFDMPFVVAKAPQIPGVEHRGGSMFESVPAGGDAILLKTVLHNWDDKTCRRILGNCFAALPSSGKLVIIENLVPEEIEASLPSKLAVNADLGMMCIFGGGKERTALEYKKLVEDAGFKEFKVVKVGMGSTVVVEAHKL</sequence>
<dbReference type="EMBL" id="GCHU01013473">
    <property type="protein sequence ID" value="JAG87091.1"/>
    <property type="molecule type" value="Transcribed_RNA"/>
</dbReference>
<dbReference type="GO" id="GO:0032259">
    <property type="term" value="P:methylation"/>
    <property type="evidence" value="ECO:0007669"/>
    <property type="project" value="UniProtKB-KW"/>
</dbReference>
<keyword evidence="3" id="KW-0949">S-adenosyl-L-methionine</keyword>
<feature type="active site" description="Proton acceptor" evidence="4">
    <location>
        <position position="257"/>
    </location>
</feature>
<protein>
    <submittedName>
        <fullName evidence="7">TSA: Wollemia nobilis Ref_Wollemi_Transcript_13550_1176 transcribed RNA sequence</fullName>
    </submittedName>
</protein>
<dbReference type="SUPFAM" id="SSF53335">
    <property type="entry name" value="S-adenosyl-L-methionine-dependent methyltransferases"/>
    <property type="match status" value="1"/>
</dbReference>
<dbReference type="PIRSF" id="PIRSF005739">
    <property type="entry name" value="O-mtase"/>
    <property type="match status" value="1"/>
</dbReference>
<feature type="domain" description="O-methyltransferase C-terminal" evidence="5">
    <location>
        <begin position="127"/>
        <end position="333"/>
    </location>
</feature>
<evidence type="ECO:0000259" key="5">
    <source>
        <dbReference type="Pfam" id="PF00891"/>
    </source>
</evidence>
<evidence type="ECO:0000256" key="4">
    <source>
        <dbReference type="PIRSR" id="PIRSR005739-1"/>
    </source>
</evidence>
<dbReference type="InterPro" id="IPR036388">
    <property type="entry name" value="WH-like_DNA-bd_sf"/>
</dbReference>
<dbReference type="InterPro" id="IPR012967">
    <property type="entry name" value="COMT_dimerisation"/>
</dbReference>
<dbReference type="PROSITE" id="PS51683">
    <property type="entry name" value="SAM_OMT_II"/>
    <property type="match status" value="1"/>
</dbReference>